<organism evidence="5 6">
    <name type="scientific">Brevundimonas halotolerans</name>
    <dbReference type="NCBI Taxonomy" id="69670"/>
    <lineage>
        <taxon>Bacteria</taxon>
        <taxon>Pseudomonadati</taxon>
        <taxon>Pseudomonadota</taxon>
        <taxon>Alphaproteobacteria</taxon>
        <taxon>Caulobacterales</taxon>
        <taxon>Caulobacteraceae</taxon>
        <taxon>Brevundimonas</taxon>
    </lineage>
</organism>
<dbReference type="PANTHER" id="PTHR36504">
    <property type="entry name" value="LIPOPOLYSACCHARIDE EXPORT SYSTEM PROTEIN LPTA"/>
    <property type="match status" value="1"/>
</dbReference>
<dbReference type="Gene3D" id="2.60.450.10">
    <property type="entry name" value="Lipopolysaccharide (LPS) transport protein A like domain"/>
    <property type="match status" value="1"/>
</dbReference>
<sequence>MTRSSKLSLTVAVALAFSLTLPGTGVSQDPSDDPVMYTGIVFSYTPNGFALDGEAEILQGDNRLRANRIEAFTNDNSDLSRVEASGEVFFVTPTQTLRGDRAVYNLQSAEVVLTGNVIVTQGRNVMTGSRLVYNVRTESARMEGAPTPAGNRVQGVFYPNGTTPPDQAD</sequence>
<feature type="region of interest" description="Disordered" evidence="2">
    <location>
        <begin position="142"/>
        <end position="169"/>
    </location>
</feature>
<dbReference type="RefSeq" id="WP_123287847.1">
    <property type="nucleotide sequence ID" value="NZ_JACIJB010000004.1"/>
</dbReference>
<dbReference type="EMBL" id="JACIJB010000004">
    <property type="protein sequence ID" value="MBB5660600.1"/>
    <property type="molecule type" value="Genomic_DNA"/>
</dbReference>
<gene>
    <name evidence="5" type="ORF">FHS65_001346</name>
</gene>
<protein>
    <submittedName>
        <fullName evidence="5">Lipopolysaccharide export system protein LptA</fullName>
    </submittedName>
</protein>
<dbReference type="PANTHER" id="PTHR36504:SF1">
    <property type="entry name" value="LIPOPOLYSACCHARIDE EXPORT SYSTEM PROTEIN LPTA"/>
    <property type="match status" value="1"/>
</dbReference>
<dbReference type="InterPro" id="IPR052037">
    <property type="entry name" value="LPS_export_LptA"/>
</dbReference>
<proteinExistence type="predicted"/>
<dbReference type="OrthoDB" id="7171889at2"/>
<name>A0A7W9A3P5_9CAUL</name>
<dbReference type="AlphaFoldDB" id="A0A7W9A3P5"/>
<dbReference type="GO" id="GO:0030288">
    <property type="term" value="C:outer membrane-bounded periplasmic space"/>
    <property type="evidence" value="ECO:0007669"/>
    <property type="project" value="TreeGrafter"/>
</dbReference>
<feature type="compositionally biased region" description="Polar residues" evidence="2">
    <location>
        <begin position="160"/>
        <end position="169"/>
    </location>
</feature>
<evidence type="ECO:0000256" key="3">
    <source>
        <dbReference type="SAM" id="SignalP"/>
    </source>
</evidence>
<evidence type="ECO:0000313" key="6">
    <source>
        <dbReference type="Proteomes" id="UP000548978"/>
    </source>
</evidence>
<evidence type="ECO:0000256" key="2">
    <source>
        <dbReference type="SAM" id="MobiDB-lite"/>
    </source>
</evidence>
<evidence type="ECO:0000313" key="5">
    <source>
        <dbReference type="EMBL" id="MBB5660600.1"/>
    </source>
</evidence>
<dbReference type="InterPro" id="IPR005653">
    <property type="entry name" value="OstA-like_N"/>
</dbReference>
<keyword evidence="1 3" id="KW-0732">Signal</keyword>
<feature type="signal peptide" evidence="3">
    <location>
        <begin position="1"/>
        <end position="27"/>
    </location>
</feature>
<accession>A0A7W9A3P5</accession>
<dbReference type="GO" id="GO:0017089">
    <property type="term" value="F:glycolipid transfer activity"/>
    <property type="evidence" value="ECO:0007669"/>
    <property type="project" value="TreeGrafter"/>
</dbReference>
<dbReference type="Pfam" id="PF03968">
    <property type="entry name" value="LptD_N"/>
    <property type="match status" value="1"/>
</dbReference>
<reference evidence="5 6" key="1">
    <citation type="submission" date="2020-08" db="EMBL/GenBank/DDBJ databases">
        <title>Genomic Encyclopedia of Type Strains, Phase IV (KMG-IV): sequencing the most valuable type-strain genomes for metagenomic binning, comparative biology and taxonomic classification.</title>
        <authorList>
            <person name="Goeker M."/>
        </authorList>
    </citation>
    <scope>NUCLEOTIDE SEQUENCE [LARGE SCALE GENOMIC DNA]</scope>
    <source>
        <strain evidence="5 6">DSM 24448</strain>
    </source>
</reference>
<evidence type="ECO:0000259" key="4">
    <source>
        <dbReference type="Pfam" id="PF03968"/>
    </source>
</evidence>
<dbReference type="Proteomes" id="UP000548978">
    <property type="component" value="Unassembled WGS sequence"/>
</dbReference>
<dbReference type="GO" id="GO:0009279">
    <property type="term" value="C:cell outer membrane"/>
    <property type="evidence" value="ECO:0007669"/>
    <property type="project" value="TreeGrafter"/>
</dbReference>
<feature type="chain" id="PRO_5031088142" evidence="3">
    <location>
        <begin position="28"/>
        <end position="169"/>
    </location>
</feature>
<dbReference type="GO" id="GO:0015920">
    <property type="term" value="P:lipopolysaccharide transport"/>
    <property type="evidence" value="ECO:0007669"/>
    <property type="project" value="TreeGrafter"/>
</dbReference>
<evidence type="ECO:0000256" key="1">
    <source>
        <dbReference type="ARBA" id="ARBA00022729"/>
    </source>
</evidence>
<comment type="caution">
    <text evidence="5">The sequence shown here is derived from an EMBL/GenBank/DDBJ whole genome shotgun (WGS) entry which is preliminary data.</text>
</comment>
<keyword evidence="6" id="KW-1185">Reference proteome</keyword>
<feature type="domain" description="Organic solvent tolerance-like N-terminal" evidence="4">
    <location>
        <begin position="51"/>
        <end position="138"/>
    </location>
</feature>